<feature type="transmembrane region" description="Helical" evidence="1">
    <location>
        <begin position="12"/>
        <end position="29"/>
    </location>
</feature>
<dbReference type="AlphaFoldDB" id="A0A2M6IT69"/>
<keyword evidence="1" id="KW-1133">Transmembrane helix</keyword>
<keyword evidence="1" id="KW-0812">Transmembrane</keyword>
<proteinExistence type="predicted"/>
<evidence type="ECO:0000256" key="1">
    <source>
        <dbReference type="SAM" id="Phobius"/>
    </source>
</evidence>
<dbReference type="Proteomes" id="UP000231056">
    <property type="component" value="Unassembled WGS sequence"/>
</dbReference>
<comment type="caution">
    <text evidence="2">The sequence shown here is derived from an EMBL/GenBank/DDBJ whole genome shotgun (WGS) entry which is preliminary data.</text>
</comment>
<gene>
    <name evidence="2" type="ORF">COV58_04160</name>
</gene>
<keyword evidence="1" id="KW-0472">Membrane</keyword>
<evidence type="ECO:0008006" key="4">
    <source>
        <dbReference type="Google" id="ProtNLM"/>
    </source>
</evidence>
<organism evidence="2 3">
    <name type="scientific">Candidatus Roizmanbacteria bacterium CG11_big_fil_rev_8_21_14_0_20_36_8</name>
    <dbReference type="NCBI Taxonomy" id="1974856"/>
    <lineage>
        <taxon>Bacteria</taxon>
        <taxon>Candidatus Roizmaniibacteriota</taxon>
    </lineage>
</organism>
<evidence type="ECO:0000313" key="2">
    <source>
        <dbReference type="EMBL" id="PIQ73128.1"/>
    </source>
</evidence>
<name>A0A2M6IT69_9BACT</name>
<dbReference type="EMBL" id="PCVM01000099">
    <property type="protein sequence ID" value="PIQ73128.1"/>
    <property type="molecule type" value="Genomic_DNA"/>
</dbReference>
<reference evidence="2 3" key="1">
    <citation type="submission" date="2017-09" db="EMBL/GenBank/DDBJ databases">
        <title>Depth-based differentiation of microbial function through sediment-hosted aquifers and enrichment of novel symbionts in the deep terrestrial subsurface.</title>
        <authorList>
            <person name="Probst A.J."/>
            <person name="Ladd B."/>
            <person name="Jarett J.K."/>
            <person name="Geller-Mcgrath D.E."/>
            <person name="Sieber C.M."/>
            <person name="Emerson J.B."/>
            <person name="Anantharaman K."/>
            <person name="Thomas B.C."/>
            <person name="Malmstrom R."/>
            <person name="Stieglmeier M."/>
            <person name="Klingl A."/>
            <person name="Woyke T."/>
            <person name="Ryan C.M."/>
            <person name="Banfield J.F."/>
        </authorList>
    </citation>
    <scope>NUCLEOTIDE SEQUENCE [LARGE SCALE GENOMIC DNA]</scope>
    <source>
        <strain evidence="2">CG11_big_fil_rev_8_21_14_0_20_36_8</strain>
    </source>
</reference>
<accession>A0A2M6IT69</accession>
<evidence type="ECO:0000313" key="3">
    <source>
        <dbReference type="Proteomes" id="UP000231056"/>
    </source>
</evidence>
<protein>
    <recommendedName>
        <fullName evidence="4">Outer membrane lipoprotein carrier protein LolA</fullName>
    </recommendedName>
</protein>
<sequence>MKVIENNKFNPPFLVAIVVFIVIFVWNGIRPTYTCLYEDDRLCKALSVFYKSAFNQQKGEYFETISGKIINKLDWILDGKNEELKLYKDKKVDLHLIVKSEKLYLKLGENKWLMQPFDEKTTRVIILPFEPSVFMRNFLESLHPNISTISFIKEVKCGKDDCIEYKIESKQQPESLRLFVNKSNYIIHSIIFSENDIVKQITFQKNGQKIVVPNEEVQLADADQNIFLEQYFNNLNTEIKKDAPSYVLEFEKERLQIENQSTN</sequence>